<organism evidence="2 3">
    <name type="scientific">Sclerotinia sclerotiorum (strain ATCC 18683 / 1980 / Ss-1)</name>
    <name type="common">White mold</name>
    <name type="synonym">Whetzelinia sclerotiorum</name>
    <dbReference type="NCBI Taxonomy" id="665079"/>
    <lineage>
        <taxon>Eukaryota</taxon>
        <taxon>Fungi</taxon>
        <taxon>Dikarya</taxon>
        <taxon>Ascomycota</taxon>
        <taxon>Pezizomycotina</taxon>
        <taxon>Leotiomycetes</taxon>
        <taxon>Helotiales</taxon>
        <taxon>Sclerotiniaceae</taxon>
        <taxon>Sclerotinia</taxon>
    </lineage>
</organism>
<gene>
    <name evidence="2" type="ORF">SS1G_04131</name>
</gene>
<dbReference type="GeneID" id="5490963"/>
<dbReference type="InParanoid" id="A7EFP0"/>
<feature type="region of interest" description="Disordered" evidence="1">
    <location>
        <begin position="1"/>
        <end position="29"/>
    </location>
</feature>
<proteinExistence type="predicted"/>
<dbReference type="HOGENOM" id="CLU_1366968_0_0_1"/>
<keyword evidence="3" id="KW-1185">Reference proteome</keyword>
<reference evidence="3" key="1">
    <citation type="journal article" date="2011" name="PLoS Genet.">
        <title>Genomic analysis of the necrotrophic fungal pathogens Sclerotinia sclerotiorum and Botrytis cinerea.</title>
        <authorList>
            <person name="Amselem J."/>
            <person name="Cuomo C.A."/>
            <person name="van Kan J.A."/>
            <person name="Viaud M."/>
            <person name="Benito E.P."/>
            <person name="Couloux A."/>
            <person name="Coutinho P.M."/>
            <person name="de Vries R.P."/>
            <person name="Dyer P.S."/>
            <person name="Fillinger S."/>
            <person name="Fournier E."/>
            <person name="Gout L."/>
            <person name="Hahn M."/>
            <person name="Kohn L."/>
            <person name="Lapalu N."/>
            <person name="Plummer K.M."/>
            <person name="Pradier J.M."/>
            <person name="Quevillon E."/>
            <person name="Sharon A."/>
            <person name="Simon A."/>
            <person name="ten Have A."/>
            <person name="Tudzynski B."/>
            <person name="Tudzynski P."/>
            <person name="Wincker P."/>
            <person name="Andrew M."/>
            <person name="Anthouard V."/>
            <person name="Beever R.E."/>
            <person name="Beffa R."/>
            <person name="Benoit I."/>
            <person name="Bouzid O."/>
            <person name="Brault B."/>
            <person name="Chen Z."/>
            <person name="Choquer M."/>
            <person name="Collemare J."/>
            <person name="Cotton P."/>
            <person name="Danchin E.G."/>
            <person name="Da Silva C."/>
            <person name="Gautier A."/>
            <person name="Giraud C."/>
            <person name="Giraud T."/>
            <person name="Gonzalez C."/>
            <person name="Grossetete S."/>
            <person name="Guldener U."/>
            <person name="Henrissat B."/>
            <person name="Howlett B.J."/>
            <person name="Kodira C."/>
            <person name="Kretschmer M."/>
            <person name="Lappartient A."/>
            <person name="Leroch M."/>
            <person name="Levis C."/>
            <person name="Mauceli E."/>
            <person name="Neuveglise C."/>
            <person name="Oeser B."/>
            <person name="Pearson M."/>
            <person name="Poulain J."/>
            <person name="Poussereau N."/>
            <person name="Quesneville H."/>
            <person name="Rascle C."/>
            <person name="Schumacher J."/>
            <person name="Segurens B."/>
            <person name="Sexton A."/>
            <person name="Silva E."/>
            <person name="Sirven C."/>
            <person name="Soanes D.M."/>
            <person name="Talbot N.J."/>
            <person name="Templeton M."/>
            <person name="Yandava C."/>
            <person name="Yarden O."/>
            <person name="Zeng Q."/>
            <person name="Rollins J.A."/>
            <person name="Lebrun M.H."/>
            <person name="Dickman M."/>
        </authorList>
    </citation>
    <scope>NUCLEOTIDE SEQUENCE [LARGE SCALE GENOMIC DNA]</scope>
    <source>
        <strain evidence="3">ATCC 18683 / 1980 / Ss-1</strain>
    </source>
</reference>
<dbReference type="AlphaFoldDB" id="A7EFP0"/>
<name>A7EFP0_SCLS1</name>
<dbReference type="Proteomes" id="UP000001312">
    <property type="component" value="Unassembled WGS sequence"/>
</dbReference>
<sequence>MSGVNEDGELDGDDQVHGEDEMDEVDEDVMKNSECLEQFRMRGELPTEDFQGIPYCTTPFGALFNVTPPSPIYDDFGNITNAPVPRVLKPEEKQASTKEDYQPQDRVDLSYCGPDGLTIKLKFFANNFELTPANIESENSGEDDPTDSHLIKLFCDHGGDGNIDEIPTIVKSTPFLINLANIVKHLSSSDSIDRTSKPRI</sequence>
<evidence type="ECO:0000313" key="3">
    <source>
        <dbReference type="Proteomes" id="UP000001312"/>
    </source>
</evidence>
<protein>
    <submittedName>
        <fullName evidence="2">Uncharacterized protein</fullName>
    </submittedName>
</protein>
<dbReference type="EMBL" id="CH476625">
    <property type="protein sequence ID" value="EDO01656.1"/>
    <property type="molecule type" value="Genomic_DNA"/>
</dbReference>
<dbReference type="RefSeq" id="XP_001594324.1">
    <property type="nucleotide sequence ID" value="XM_001594274.1"/>
</dbReference>
<feature type="compositionally biased region" description="Acidic residues" evidence="1">
    <location>
        <begin position="1"/>
        <end position="13"/>
    </location>
</feature>
<evidence type="ECO:0000256" key="1">
    <source>
        <dbReference type="SAM" id="MobiDB-lite"/>
    </source>
</evidence>
<evidence type="ECO:0000313" key="2">
    <source>
        <dbReference type="EMBL" id="EDO01656.1"/>
    </source>
</evidence>
<dbReference type="KEGG" id="ssl:SS1G_04131"/>
<accession>A7EFP0</accession>